<dbReference type="Gene3D" id="1.20.1250.20">
    <property type="entry name" value="MFS general substrate transporter like domains"/>
    <property type="match status" value="2"/>
</dbReference>
<dbReference type="CDD" id="cd17369">
    <property type="entry name" value="MFS_ShiA_like"/>
    <property type="match status" value="1"/>
</dbReference>
<protein>
    <recommendedName>
        <fullName evidence="10">Putative proline/betaine transporter</fullName>
    </recommendedName>
</protein>
<evidence type="ECO:0000256" key="7">
    <source>
        <dbReference type="ARBA" id="ARBA00022989"/>
    </source>
</evidence>
<evidence type="ECO:0000256" key="9">
    <source>
        <dbReference type="ARBA" id="ARBA00037295"/>
    </source>
</evidence>
<keyword evidence="6" id="KW-0769">Symport</keyword>
<feature type="transmembrane region" description="Helical" evidence="11">
    <location>
        <begin position="302"/>
        <end position="321"/>
    </location>
</feature>
<feature type="transmembrane region" description="Helical" evidence="11">
    <location>
        <begin position="51"/>
        <end position="71"/>
    </location>
</feature>
<evidence type="ECO:0000256" key="5">
    <source>
        <dbReference type="ARBA" id="ARBA00022692"/>
    </source>
</evidence>
<feature type="transmembrane region" description="Helical" evidence="11">
    <location>
        <begin position="182"/>
        <end position="201"/>
    </location>
</feature>
<organism evidence="13 14">
    <name type="scientific">Macrococcoides goetzii</name>
    <dbReference type="NCBI Taxonomy" id="1891097"/>
    <lineage>
        <taxon>Bacteria</taxon>
        <taxon>Bacillati</taxon>
        <taxon>Bacillota</taxon>
        <taxon>Bacilli</taxon>
        <taxon>Bacillales</taxon>
        <taxon>Staphylococcaceae</taxon>
        <taxon>Macrococcoides</taxon>
    </lineage>
</organism>
<keyword evidence="8 11" id="KW-0472">Membrane</keyword>
<dbReference type="InterPro" id="IPR011701">
    <property type="entry name" value="MFS"/>
</dbReference>
<dbReference type="GO" id="GO:0005886">
    <property type="term" value="C:plasma membrane"/>
    <property type="evidence" value="ECO:0007669"/>
    <property type="project" value="UniProtKB-SubCell"/>
</dbReference>
<dbReference type="PROSITE" id="PS00217">
    <property type="entry name" value="SUGAR_TRANSPORT_2"/>
    <property type="match status" value="1"/>
</dbReference>
<evidence type="ECO:0000313" key="14">
    <source>
        <dbReference type="Proteomes" id="UP000229523"/>
    </source>
</evidence>
<dbReference type="GO" id="GO:0015293">
    <property type="term" value="F:symporter activity"/>
    <property type="evidence" value="ECO:0007669"/>
    <property type="project" value="UniProtKB-KW"/>
</dbReference>
<reference evidence="13 14" key="1">
    <citation type="journal article" date="2018" name="Front. Microbiol.">
        <title>Description and Comparative Genomics of Macrococcus caseolyticus subsp. hominis subsp. nov., Macrococcus goetzii sp. nov., Macrococcus epidermidis sp. nov., and Macrococcus bohemicus sp. nov., Novel Macrococci From Human Clinical Material With Virulence Potential and Suspected Uptake of Foreign DNA by Natural Transformation.</title>
        <authorList>
            <person name="Maslanova I."/>
            <person name="Wertheimer Z."/>
            <person name="Sedlacek I."/>
            <person name="Svec P."/>
            <person name="Indrakova A."/>
            <person name="Kovarovic V."/>
            <person name="Schumann P."/>
            <person name="Sproer C."/>
            <person name="Kralova S."/>
            <person name="Sedo O."/>
            <person name="Kristofova L."/>
            <person name="Vrbovska V."/>
            <person name="Fuzik T."/>
            <person name="Petras P."/>
            <person name="Zdrahal Z."/>
            <person name="Ruzickova V."/>
            <person name="Doskar J."/>
            <person name="Pantucek R."/>
        </authorList>
    </citation>
    <scope>NUCLEOTIDE SEQUENCE [LARGE SCALE GENOMIC DNA]</scope>
    <source>
        <strain evidence="13 14">CCM 4927</strain>
    </source>
</reference>
<dbReference type="Pfam" id="PF07690">
    <property type="entry name" value="MFS_1"/>
    <property type="match status" value="1"/>
</dbReference>
<evidence type="ECO:0000256" key="8">
    <source>
        <dbReference type="ARBA" id="ARBA00023136"/>
    </source>
</evidence>
<feature type="domain" description="Major facilitator superfamily (MFS) profile" evidence="12">
    <location>
        <begin position="9"/>
        <end position="421"/>
    </location>
</feature>
<evidence type="ECO:0000256" key="10">
    <source>
        <dbReference type="ARBA" id="ARBA00039918"/>
    </source>
</evidence>
<gene>
    <name evidence="13" type="ORF">BFS35_009410</name>
</gene>
<evidence type="ECO:0000259" key="12">
    <source>
        <dbReference type="PROSITE" id="PS50850"/>
    </source>
</evidence>
<dbReference type="Proteomes" id="UP000229523">
    <property type="component" value="Unassembled WGS sequence"/>
</dbReference>
<feature type="transmembrane region" description="Helical" evidence="11">
    <location>
        <begin position="327"/>
        <end position="352"/>
    </location>
</feature>
<keyword evidence="14" id="KW-1185">Reference proteome</keyword>
<evidence type="ECO:0000256" key="1">
    <source>
        <dbReference type="ARBA" id="ARBA00004651"/>
    </source>
</evidence>
<comment type="function">
    <text evidence="9">May be a proton symporter involved in the uptake of osmolytes such as proline and glycine betaine.</text>
</comment>
<dbReference type="InterPro" id="IPR005829">
    <property type="entry name" value="Sugar_transporter_CS"/>
</dbReference>
<accession>A0A395GA77</accession>
<dbReference type="PROSITE" id="PS50850">
    <property type="entry name" value="MFS"/>
    <property type="match status" value="1"/>
</dbReference>
<evidence type="ECO:0000256" key="11">
    <source>
        <dbReference type="SAM" id="Phobius"/>
    </source>
</evidence>
<comment type="caution">
    <text evidence="13">The sequence shown here is derived from an EMBL/GenBank/DDBJ whole genome shotgun (WGS) entry which is preliminary data.</text>
</comment>
<evidence type="ECO:0000256" key="2">
    <source>
        <dbReference type="ARBA" id="ARBA00008240"/>
    </source>
</evidence>
<feature type="transmembrane region" description="Helical" evidence="11">
    <location>
        <begin position="364"/>
        <end position="383"/>
    </location>
</feature>
<dbReference type="RefSeq" id="WP_099581326.1">
    <property type="nucleotide sequence ID" value="NZ_MJBI02000003.1"/>
</dbReference>
<evidence type="ECO:0000256" key="3">
    <source>
        <dbReference type="ARBA" id="ARBA00022448"/>
    </source>
</evidence>
<keyword evidence="7 11" id="KW-1133">Transmembrane helix</keyword>
<feature type="transmembrane region" description="Helical" evidence="11">
    <location>
        <begin position="147"/>
        <end position="170"/>
    </location>
</feature>
<comment type="similarity">
    <text evidence="2">Belongs to the major facilitator superfamily. Metabolite:H+ Symporter (MHS) family (TC 2.A.1.6) family.</text>
</comment>
<feature type="transmembrane region" description="Helical" evidence="11">
    <location>
        <begin position="83"/>
        <end position="100"/>
    </location>
</feature>
<evidence type="ECO:0000256" key="4">
    <source>
        <dbReference type="ARBA" id="ARBA00022475"/>
    </source>
</evidence>
<dbReference type="SUPFAM" id="SSF103473">
    <property type="entry name" value="MFS general substrate transporter"/>
    <property type="match status" value="1"/>
</dbReference>
<evidence type="ECO:0000313" key="13">
    <source>
        <dbReference type="EMBL" id="RAI80647.1"/>
    </source>
</evidence>
<feature type="transmembrane region" description="Helical" evidence="11">
    <location>
        <begin position="272"/>
        <end position="290"/>
    </location>
</feature>
<dbReference type="EMBL" id="MJBI02000003">
    <property type="protein sequence ID" value="RAI80647.1"/>
    <property type="molecule type" value="Genomic_DNA"/>
</dbReference>
<keyword evidence="3" id="KW-0813">Transport</keyword>
<dbReference type="PANTHER" id="PTHR43045">
    <property type="entry name" value="SHIKIMATE TRANSPORTER"/>
    <property type="match status" value="1"/>
</dbReference>
<dbReference type="AlphaFoldDB" id="A0A395GA77"/>
<evidence type="ECO:0000256" key="6">
    <source>
        <dbReference type="ARBA" id="ARBA00022847"/>
    </source>
</evidence>
<feature type="transmembrane region" description="Helical" evidence="11">
    <location>
        <begin position="21"/>
        <end position="39"/>
    </location>
</feature>
<feature type="transmembrane region" description="Helical" evidence="11">
    <location>
        <begin position="106"/>
        <end position="135"/>
    </location>
</feature>
<proteinExistence type="inferred from homology"/>
<feature type="transmembrane region" description="Helical" evidence="11">
    <location>
        <begin position="236"/>
        <end position="260"/>
    </location>
</feature>
<dbReference type="Pfam" id="PF00083">
    <property type="entry name" value="Sugar_tr"/>
    <property type="match status" value="1"/>
</dbReference>
<comment type="subcellular location">
    <subcellularLocation>
        <location evidence="1">Cell membrane</location>
        <topology evidence="1">Multi-pass membrane protein</topology>
    </subcellularLocation>
</comment>
<feature type="transmembrane region" description="Helical" evidence="11">
    <location>
        <begin position="395"/>
        <end position="416"/>
    </location>
</feature>
<sequence length="430" mass="47411">MEKKLEKKVLGASLIGSSIEWFDFFLYASVASLIFSKQFFVTDDPTVSNLIAYFGLALSFFIRPFGGIFFAHIGDKMGRKKTLVMTLLLMGLATVAIGFIPNYETIGIAAPILLLLCRLIQGLGIGGEWGGALLLATEYAPAEKRGYFGSVPQMGVTIGMVLGSLTFYVMTAVTTEEQFNSFGWRIPFIFSGVLVFFGLWIRKGLDETPDFKEVQESGKAPKVPLFHTLKYHWKEVLITSGAKFVETAPFYIFGTFIVGYATEKLGLKFENIMLIVMTSAVLTTILIPIYGKLSDRVGRKKLYLIGAFAMFLYMFPYFWLLEHKSTGAVFIATVIGLSIIWSPITAVLGTMFSEVFNKEVRYTGVTLGYQIGAALAGGTAPMIAEYLMGKFNGSYVPVAIYIMVIAVISIISVLSIKNKKAEDLVHTSIN</sequence>
<dbReference type="FunFam" id="1.20.1250.20:FF:000001">
    <property type="entry name" value="Dicarboxylate MFS transporter"/>
    <property type="match status" value="1"/>
</dbReference>
<dbReference type="PANTHER" id="PTHR43045:SF1">
    <property type="entry name" value="SHIKIMATE TRANSPORTER"/>
    <property type="match status" value="1"/>
</dbReference>
<dbReference type="InterPro" id="IPR036259">
    <property type="entry name" value="MFS_trans_sf"/>
</dbReference>
<keyword evidence="4" id="KW-1003">Cell membrane</keyword>
<keyword evidence="5 11" id="KW-0812">Transmembrane</keyword>
<dbReference type="InterPro" id="IPR005828">
    <property type="entry name" value="MFS_sugar_transport-like"/>
</dbReference>
<name>A0A395GA77_9STAP</name>
<dbReference type="InterPro" id="IPR020846">
    <property type="entry name" value="MFS_dom"/>
</dbReference>